<dbReference type="FunFam" id="1.10.10.60:FF:000168">
    <property type="entry name" value="Telomere repeat-binding factor 1"/>
    <property type="match status" value="1"/>
</dbReference>
<gene>
    <name evidence="14" type="ORF">OSB04_027235</name>
</gene>
<dbReference type="SMART" id="SM00717">
    <property type="entry name" value="SANT"/>
    <property type="match status" value="1"/>
</dbReference>
<feature type="domain" description="H15" evidence="13">
    <location>
        <begin position="162"/>
        <end position="251"/>
    </location>
</feature>
<keyword evidence="15" id="KW-1185">Reference proteome</keyword>
<keyword evidence="5 10" id="KW-0175">Coiled coil</keyword>
<evidence type="ECO:0000256" key="8">
    <source>
        <dbReference type="ARBA" id="ARBA00023242"/>
    </source>
</evidence>
<keyword evidence="6" id="KW-0238">DNA-binding</keyword>
<dbReference type="InterPro" id="IPR044597">
    <property type="entry name" value="SMH1-6"/>
</dbReference>
<dbReference type="SMART" id="SM00526">
    <property type="entry name" value="H15"/>
    <property type="match status" value="1"/>
</dbReference>
<dbReference type="GO" id="GO:0005730">
    <property type="term" value="C:nucleolus"/>
    <property type="evidence" value="ECO:0007669"/>
    <property type="project" value="UniProtKB-SubCell"/>
</dbReference>
<protein>
    <recommendedName>
        <fullName evidence="9">MYB transcription factor</fullName>
    </recommendedName>
</protein>
<dbReference type="EMBL" id="JARYMX010000007">
    <property type="protein sequence ID" value="KAJ9540729.1"/>
    <property type="molecule type" value="Genomic_DNA"/>
</dbReference>
<dbReference type="GO" id="GO:0006334">
    <property type="term" value="P:nucleosome assembly"/>
    <property type="evidence" value="ECO:0007669"/>
    <property type="project" value="InterPro"/>
</dbReference>
<sequence length="363" mass="39454">MQIALDHAYRRAGFSGLEPAGLSGFDGFRYAIGGFGRKDFGTPSMGVPKQKWTLEEEAALKAGVAKYGPGKWSTILKDSEFVSVLHLRSNVDLKDKWRNMSLMASGCGSRQRARPGKSKIQSIHKPEIVSIAPKEDHDMKDCIPDSSITLAGPSQDGSSNISMPRLDSLILDTIANLKEAHGSSRAAIAEYIEVVPSGYVTNFHNFSIIGTNVQEKHSAPPNLEKMLKAELKAMIGCRKLIKVKHRYRIAPSSSNLGLKENPSPLLLEVKAESCPMGEMSATKILTKAEIDAELEKMRSMTPQEAAAVAVKAVAEAEAAISEAERAEREAEAAEADAELARVFAAAAMQSLKRTALCTWYMYT</sequence>
<evidence type="ECO:0000256" key="5">
    <source>
        <dbReference type="ARBA" id="ARBA00023054"/>
    </source>
</evidence>
<evidence type="ECO:0000256" key="10">
    <source>
        <dbReference type="SAM" id="Coils"/>
    </source>
</evidence>
<dbReference type="InterPro" id="IPR036388">
    <property type="entry name" value="WH-like_DNA-bd_sf"/>
</dbReference>
<evidence type="ECO:0000259" key="11">
    <source>
        <dbReference type="PROSITE" id="PS50090"/>
    </source>
</evidence>
<dbReference type="InterPro" id="IPR017930">
    <property type="entry name" value="Myb_dom"/>
</dbReference>
<keyword evidence="7" id="KW-0804">Transcription</keyword>
<comment type="caution">
    <text evidence="14">The sequence shown here is derived from an EMBL/GenBank/DDBJ whole genome shotgun (WGS) entry which is preliminary data.</text>
</comment>
<evidence type="ECO:0000259" key="13">
    <source>
        <dbReference type="PROSITE" id="PS51504"/>
    </source>
</evidence>
<evidence type="ECO:0000256" key="9">
    <source>
        <dbReference type="ARBA" id="ARBA00032813"/>
    </source>
</evidence>
<feature type="domain" description="HTH myb-type" evidence="12">
    <location>
        <begin position="44"/>
        <end position="105"/>
    </location>
</feature>
<evidence type="ECO:0000313" key="15">
    <source>
        <dbReference type="Proteomes" id="UP001172457"/>
    </source>
</evidence>
<dbReference type="SUPFAM" id="SSF46689">
    <property type="entry name" value="Homeodomain-like"/>
    <property type="match status" value="1"/>
</dbReference>
<keyword evidence="8" id="KW-0539">Nucleus</keyword>
<dbReference type="PROSITE" id="PS51294">
    <property type="entry name" value="HTH_MYB"/>
    <property type="match status" value="1"/>
</dbReference>
<dbReference type="InterPro" id="IPR036390">
    <property type="entry name" value="WH_DNA-bd_sf"/>
</dbReference>
<dbReference type="PROSITE" id="PS51504">
    <property type="entry name" value="H15"/>
    <property type="match status" value="1"/>
</dbReference>
<dbReference type="PROSITE" id="PS50090">
    <property type="entry name" value="MYB_LIKE"/>
    <property type="match status" value="1"/>
</dbReference>
<dbReference type="AlphaFoldDB" id="A0AA38SEV1"/>
<evidence type="ECO:0000256" key="3">
    <source>
        <dbReference type="ARBA" id="ARBA00022454"/>
    </source>
</evidence>
<dbReference type="InterPro" id="IPR009057">
    <property type="entry name" value="Homeodomain-like_sf"/>
</dbReference>
<dbReference type="GO" id="GO:0003691">
    <property type="term" value="F:double-stranded telomeric DNA binding"/>
    <property type="evidence" value="ECO:0007669"/>
    <property type="project" value="InterPro"/>
</dbReference>
<evidence type="ECO:0000313" key="14">
    <source>
        <dbReference type="EMBL" id="KAJ9540729.1"/>
    </source>
</evidence>
<evidence type="ECO:0000256" key="6">
    <source>
        <dbReference type="ARBA" id="ARBA00023125"/>
    </source>
</evidence>
<dbReference type="SUPFAM" id="SSF46785">
    <property type="entry name" value="Winged helix' DNA-binding domain"/>
    <property type="match status" value="1"/>
</dbReference>
<evidence type="ECO:0000256" key="2">
    <source>
        <dbReference type="ARBA" id="ARBA00004604"/>
    </source>
</evidence>
<dbReference type="InterPro" id="IPR005818">
    <property type="entry name" value="Histone_H1/H5_H15"/>
</dbReference>
<dbReference type="Pfam" id="PF00538">
    <property type="entry name" value="Linker_histone"/>
    <property type="match status" value="1"/>
</dbReference>
<evidence type="ECO:0000256" key="4">
    <source>
        <dbReference type="ARBA" id="ARBA00023015"/>
    </source>
</evidence>
<organism evidence="14 15">
    <name type="scientific">Centaurea solstitialis</name>
    <name type="common">yellow star-thistle</name>
    <dbReference type="NCBI Taxonomy" id="347529"/>
    <lineage>
        <taxon>Eukaryota</taxon>
        <taxon>Viridiplantae</taxon>
        <taxon>Streptophyta</taxon>
        <taxon>Embryophyta</taxon>
        <taxon>Tracheophyta</taxon>
        <taxon>Spermatophyta</taxon>
        <taxon>Magnoliopsida</taxon>
        <taxon>eudicotyledons</taxon>
        <taxon>Gunneridae</taxon>
        <taxon>Pentapetalae</taxon>
        <taxon>asterids</taxon>
        <taxon>campanulids</taxon>
        <taxon>Asterales</taxon>
        <taxon>Asteraceae</taxon>
        <taxon>Carduoideae</taxon>
        <taxon>Cardueae</taxon>
        <taxon>Centaureinae</taxon>
        <taxon>Centaurea</taxon>
    </lineage>
</organism>
<dbReference type="CDD" id="cd11660">
    <property type="entry name" value="SANT_TRF"/>
    <property type="match status" value="1"/>
</dbReference>
<dbReference type="Proteomes" id="UP001172457">
    <property type="component" value="Chromosome 7"/>
</dbReference>
<dbReference type="Pfam" id="PF00249">
    <property type="entry name" value="Myb_DNA-binding"/>
    <property type="match status" value="1"/>
</dbReference>
<evidence type="ECO:0000256" key="1">
    <source>
        <dbReference type="ARBA" id="ARBA00004286"/>
    </source>
</evidence>
<dbReference type="GO" id="GO:0000786">
    <property type="term" value="C:nucleosome"/>
    <property type="evidence" value="ECO:0007669"/>
    <property type="project" value="InterPro"/>
</dbReference>
<feature type="coiled-coil region" evidence="10">
    <location>
        <begin position="306"/>
        <end position="343"/>
    </location>
</feature>
<dbReference type="Gene3D" id="1.10.246.220">
    <property type="match status" value="1"/>
</dbReference>
<proteinExistence type="predicted"/>
<dbReference type="Gene3D" id="1.10.10.10">
    <property type="entry name" value="Winged helix-like DNA-binding domain superfamily/Winged helix DNA-binding domain"/>
    <property type="match status" value="1"/>
</dbReference>
<accession>A0AA38SEV1</accession>
<evidence type="ECO:0000259" key="12">
    <source>
        <dbReference type="PROSITE" id="PS51294"/>
    </source>
</evidence>
<reference evidence="14" key="1">
    <citation type="submission" date="2023-03" db="EMBL/GenBank/DDBJ databases">
        <title>Chromosome-scale reference genome and RAD-based genetic map of yellow starthistle (Centaurea solstitialis) reveal putative structural variation and QTLs associated with invader traits.</title>
        <authorList>
            <person name="Reatini B."/>
            <person name="Cang F.A."/>
            <person name="Jiang Q."/>
            <person name="Mckibben M.T.W."/>
            <person name="Barker M.S."/>
            <person name="Rieseberg L.H."/>
            <person name="Dlugosch K.M."/>
        </authorList>
    </citation>
    <scope>NUCLEOTIDE SEQUENCE</scope>
    <source>
        <strain evidence="14">CAN-66</strain>
        <tissue evidence="14">Leaf</tissue>
    </source>
</reference>
<evidence type="ECO:0000256" key="7">
    <source>
        <dbReference type="ARBA" id="ARBA00023163"/>
    </source>
</evidence>
<name>A0AA38SEV1_9ASTR</name>
<keyword evidence="3" id="KW-0158">Chromosome</keyword>
<keyword evidence="4" id="KW-0805">Transcription regulation</keyword>
<comment type="subcellular location">
    <subcellularLocation>
        <location evidence="1">Chromosome</location>
    </subcellularLocation>
    <subcellularLocation>
        <location evidence="2">Nucleus</location>
        <location evidence="2">Nucleolus</location>
    </subcellularLocation>
</comment>
<dbReference type="PANTHER" id="PTHR46267:SF11">
    <property type="entry name" value="TELOMERE REPEAT-BINDING FACTOR 2"/>
    <property type="match status" value="1"/>
</dbReference>
<dbReference type="PANTHER" id="PTHR46267">
    <property type="entry name" value="SINGLE MYB HISTONE 4"/>
    <property type="match status" value="1"/>
</dbReference>
<dbReference type="InterPro" id="IPR001005">
    <property type="entry name" value="SANT/Myb"/>
</dbReference>
<feature type="domain" description="Myb-like" evidence="11">
    <location>
        <begin position="44"/>
        <end position="101"/>
    </location>
</feature>